<evidence type="ECO:0000313" key="3">
    <source>
        <dbReference type="Proteomes" id="UP001362999"/>
    </source>
</evidence>
<feature type="region of interest" description="Disordered" evidence="1">
    <location>
        <begin position="80"/>
        <end position="106"/>
    </location>
</feature>
<evidence type="ECO:0000256" key="1">
    <source>
        <dbReference type="SAM" id="MobiDB-lite"/>
    </source>
</evidence>
<reference evidence="2 3" key="1">
    <citation type="journal article" date="2024" name="J Genomics">
        <title>Draft genome sequencing and assembly of Favolaschia claudopus CIRM-BRFM 2984 isolated from oak limbs.</title>
        <authorList>
            <person name="Navarro D."/>
            <person name="Drula E."/>
            <person name="Chaduli D."/>
            <person name="Cazenave R."/>
            <person name="Ahrendt S."/>
            <person name="Wang J."/>
            <person name="Lipzen A."/>
            <person name="Daum C."/>
            <person name="Barry K."/>
            <person name="Grigoriev I.V."/>
            <person name="Favel A."/>
            <person name="Rosso M.N."/>
            <person name="Martin F."/>
        </authorList>
    </citation>
    <scope>NUCLEOTIDE SEQUENCE [LARGE SCALE GENOMIC DNA]</scope>
    <source>
        <strain evidence="2 3">CIRM-BRFM 2984</strain>
    </source>
</reference>
<proteinExistence type="predicted"/>
<comment type="caution">
    <text evidence="2">The sequence shown here is derived from an EMBL/GenBank/DDBJ whole genome shotgun (WGS) entry which is preliminary data.</text>
</comment>
<organism evidence="2 3">
    <name type="scientific">Favolaschia claudopus</name>
    <dbReference type="NCBI Taxonomy" id="2862362"/>
    <lineage>
        <taxon>Eukaryota</taxon>
        <taxon>Fungi</taxon>
        <taxon>Dikarya</taxon>
        <taxon>Basidiomycota</taxon>
        <taxon>Agaricomycotina</taxon>
        <taxon>Agaricomycetes</taxon>
        <taxon>Agaricomycetidae</taxon>
        <taxon>Agaricales</taxon>
        <taxon>Marasmiineae</taxon>
        <taxon>Mycenaceae</taxon>
        <taxon>Favolaschia</taxon>
    </lineage>
</organism>
<accession>A0AAV9Z450</accession>
<gene>
    <name evidence="2" type="ORF">R3P38DRAFT_3242547</name>
</gene>
<evidence type="ECO:0000313" key="2">
    <source>
        <dbReference type="EMBL" id="KAK6971343.1"/>
    </source>
</evidence>
<protein>
    <submittedName>
        <fullName evidence="2">Uncharacterized protein</fullName>
    </submittedName>
</protein>
<keyword evidence="3" id="KW-1185">Reference proteome</keyword>
<dbReference type="AlphaFoldDB" id="A0AAV9Z450"/>
<dbReference type="Proteomes" id="UP001362999">
    <property type="component" value="Unassembled WGS sequence"/>
</dbReference>
<sequence length="177" mass="19865">MPDFRVYQSSTSCHAKRLSTWPHARGLSEFIKPPPSSIDVEAEDENVTNGMPSFLKRRRGPKMGRRSWNLCTLIVSPPSSSIALYDTGKPPSSRDAETPSTRRLAGHSTSFTTSTVWLTRPPTTREDLRLQETLRPQFVSTSRRFPPPPFSQSTAQQAARCYFLHLVVAPPLAARLR</sequence>
<dbReference type="EMBL" id="JAWWNJ010000214">
    <property type="protein sequence ID" value="KAK6971343.1"/>
    <property type="molecule type" value="Genomic_DNA"/>
</dbReference>
<name>A0AAV9Z450_9AGAR</name>